<dbReference type="Proteomes" id="UP001141806">
    <property type="component" value="Unassembled WGS sequence"/>
</dbReference>
<evidence type="ECO:0000259" key="1">
    <source>
        <dbReference type="PROSITE" id="PS51806"/>
    </source>
</evidence>
<evidence type="ECO:0000313" key="3">
    <source>
        <dbReference type="Proteomes" id="UP001141806"/>
    </source>
</evidence>
<dbReference type="InterPro" id="IPR051886">
    <property type="entry name" value="Seed_Dev/Stress_Resp_Reg"/>
</dbReference>
<dbReference type="InterPro" id="IPR025422">
    <property type="entry name" value="TGA_domain"/>
</dbReference>
<proteinExistence type="predicted"/>
<name>A0A9Q0GTE5_9MAGN</name>
<organism evidence="2 3">
    <name type="scientific">Protea cynaroides</name>
    <dbReference type="NCBI Taxonomy" id="273540"/>
    <lineage>
        <taxon>Eukaryota</taxon>
        <taxon>Viridiplantae</taxon>
        <taxon>Streptophyta</taxon>
        <taxon>Embryophyta</taxon>
        <taxon>Tracheophyta</taxon>
        <taxon>Spermatophyta</taxon>
        <taxon>Magnoliopsida</taxon>
        <taxon>Proteales</taxon>
        <taxon>Proteaceae</taxon>
        <taxon>Protea</taxon>
    </lineage>
</organism>
<protein>
    <recommendedName>
        <fullName evidence="1">DOG1 domain-containing protein</fullName>
    </recommendedName>
</protein>
<dbReference type="GO" id="GO:0043565">
    <property type="term" value="F:sequence-specific DNA binding"/>
    <property type="evidence" value="ECO:0007669"/>
    <property type="project" value="InterPro"/>
</dbReference>
<dbReference type="PROSITE" id="PS51806">
    <property type="entry name" value="DOG1"/>
    <property type="match status" value="1"/>
</dbReference>
<dbReference type="AlphaFoldDB" id="A0A9Q0GTE5"/>
<dbReference type="Pfam" id="PF14144">
    <property type="entry name" value="DOG1"/>
    <property type="match status" value="1"/>
</dbReference>
<sequence>MMKAVALIGGRRKNTRLFRDFHDEWIDSLKNTILPQLCCSMSSSSASLFCTNVEIIYRHFQAYYEALDLAASEDVSQLLYPDWRNPMEQPFLWFGDLHPNLFTNLLRSFLSDDDNDEDDWDDGYNFDRPLAFALAWKNPSEDLRRRVEQIECGFRLMVPAIVARSRDAQSGFIDRVAVDWVRCGGRKEATKAIEGAAKAQMEDLASVFVDANRLRMSTLTEIMNAINVFQLALFLERLAQFLVGFWDTELLRDFKECKMTLSSPAAASS</sequence>
<dbReference type="GO" id="GO:0006351">
    <property type="term" value="P:DNA-templated transcription"/>
    <property type="evidence" value="ECO:0007669"/>
    <property type="project" value="InterPro"/>
</dbReference>
<accession>A0A9Q0GTE5</accession>
<feature type="domain" description="DOG1" evidence="1">
    <location>
        <begin position="15"/>
        <end position="255"/>
    </location>
</feature>
<comment type="caution">
    <text evidence="2">The sequence shown here is derived from an EMBL/GenBank/DDBJ whole genome shotgun (WGS) entry which is preliminary data.</text>
</comment>
<keyword evidence="3" id="KW-1185">Reference proteome</keyword>
<dbReference type="OrthoDB" id="683795at2759"/>
<reference evidence="2" key="1">
    <citation type="journal article" date="2023" name="Plant J.">
        <title>The genome of the king protea, Protea cynaroides.</title>
        <authorList>
            <person name="Chang J."/>
            <person name="Duong T.A."/>
            <person name="Schoeman C."/>
            <person name="Ma X."/>
            <person name="Roodt D."/>
            <person name="Barker N."/>
            <person name="Li Z."/>
            <person name="Van de Peer Y."/>
            <person name="Mizrachi E."/>
        </authorList>
    </citation>
    <scope>NUCLEOTIDE SEQUENCE</scope>
    <source>
        <tissue evidence="2">Young leaves</tissue>
    </source>
</reference>
<dbReference type="EMBL" id="JAMYWD010000012">
    <property type="protein sequence ID" value="KAJ4953443.1"/>
    <property type="molecule type" value="Genomic_DNA"/>
</dbReference>
<dbReference type="PANTHER" id="PTHR46354:SF9">
    <property type="entry name" value="PROTEIN INAPERTURATE POLLEN1"/>
    <property type="match status" value="1"/>
</dbReference>
<evidence type="ECO:0000313" key="2">
    <source>
        <dbReference type="EMBL" id="KAJ4953443.1"/>
    </source>
</evidence>
<dbReference type="PANTHER" id="PTHR46354">
    <property type="entry name" value="DOG1 DOMAIN-CONTAINING PROTEIN"/>
    <property type="match status" value="1"/>
</dbReference>
<gene>
    <name evidence="2" type="ORF">NE237_030275</name>
</gene>